<dbReference type="AlphaFoldDB" id="A0A0L6ZBJ8"/>
<protein>
    <submittedName>
        <fullName evidence="1">Uncharacterized protein</fullName>
    </submittedName>
</protein>
<evidence type="ECO:0000313" key="2">
    <source>
        <dbReference type="Proteomes" id="UP000037043"/>
    </source>
</evidence>
<dbReference type="PATRIC" id="fig|1121318.3.peg.1257"/>
<reference evidence="2" key="1">
    <citation type="submission" date="2015-08" db="EMBL/GenBank/DDBJ databases">
        <title>Genome sequence of the strict anaerobe Clostridium homopropionicum LuHBu1 (DSM 5847T).</title>
        <authorList>
            <person name="Poehlein A."/>
            <person name="Beck M."/>
            <person name="Schiel-Bengelsdorf B."/>
            <person name="Bengelsdorf F.R."/>
            <person name="Daniel R."/>
            <person name="Duerre P."/>
        </authorList>
    </citation>
    <scope>NUCLEOTIDE SEQUENCE [LARGE SCALE GENOMIC DNA]</scope>
    <source>
        <strain evidence="2">DSM 5847</strain>
    </source>
</reference>
<organism evidence="1 2">
    <name type="scientific">Clostridium homopropionicum DSM 5847</name>
    <dbReference type="NCBI Taxonomy" id="1121318"/>
    <lineage>
        <taxon>Bacteria</taxon>
        <taxon>Bacillati</taxon>
        <taxon>Bacillota</taxon>
        <taxon>Clostridia</taxon>
        <taxon>Eubacteriales</taxon>
        <taxon>Clostridiaceae</taxon>
        <taxon>Clostridium</taxon>
    </lineage>
</organism>
<accession>A0A0L6ZBJ8</accession>
<dbReference type="EMBL" id="LHUR01000016">
    <property type="protein sequence ID" value="KOA20332.1"/>
    <property type="molecule type" value="Genomic_DNA"/>
</dbReference>
<sequence>MKSRKILIPIGAFILCILSIYSYTHFNSKSYNVLLNKDIVVKTADELPKLAFGEWMNHFESEAEIVKAADLIILANVKDSYPEYLKNITNPELQDNMIVTMSVIKINKIFKGNIDKNQEIKILRTGGQIGTFITHPIEDTPELNKNQSYLFFLEKTSKGHYLILGGYQGIGKINDNKLTFDKNLKRIYLKLDNKDLSQINENVSSILNNIN</sequence>
<gene>
    <name evidence="1" type="ORF">CLHOM_12440</name>
</gene>
<proteinExistence type="predicted"/>
<comment type="caution">
    <text evidence="1">The sequence shown here is derived from an EMBL/GenBank/DDBJ whole genome shotgun (WGS) entry which is preliminary data.</text>
</comment>
<dbReference type="RefSeq" id="WP_052220822.1">
    <property type="nucleotide sequence ID" value="NZ_LHUR01000016.1"/>
</dbReference>
<name>A0A0L6ZBJ8_9CLOT</name>
<keyword evidence="2" id="KW-1185">Reference proteome</keyword>
<evidence type="ECO:0000313" key="1">
    <source>
        <dbReference type="EMBL" id="KOA20332.1"/>
    </source>
</evidence>
<dbReference type="Proteomes" id="UP000037043">
    <property type="component" value="Unassembled WGS sequence"/>
</dbReference>